<dbReference type="KEGG" id="aagg:ETAA8_00030"/>
<dbReference type="Pfam" id="PF05258">
    <property type="entry name" value="DciA"/>
    <property type="match status" value="1"/>
</dbReference>
<dbReference type="RefSeq" id="WP_145083031.1">
    <property type="nucleotide sequence ID" value="NZ_CP036274.1"/>
</dbReference>
<dbReference type="AlphaFoldDB" id="A0A517Y486"/>
<keyword evidence="2" id="KW-1185">Reference proteome</keyword>
<reference evidence="1 2" key="1">
    <citation type="submission" date="2019-02" db="EMBL/GenBank/DDBJ databases">
        <title>Deep-cultivation of Planctomycetes and their phenomic and genomic characterization uncovers novel biology.</title>
        <authorList>
            <person name="Wiegand S."/>
            <person name="Jogler M."/>
            <person name="Boedeker C."/>
            <person name="Pinto D."/>
            <person name="Vollmers J."/>
            <person name="Rivas-Marin E."/>
            <person name="Kohn T."/>
            <person name="Peeters S.H."/>
            <person name="Heuer A."/>
            <person name="Rast P."/>
            <person name="Oberbeckmann S."/>
            <person name="Bunk B."/>
            <person name="Jeske O."/>
            <person name="Meyerdierks A."/>
            <person name="Storesund J.E."/>
            <person name="Kallscheuer N."/>
            <person name="Luecker S."/>
            <person name="Lage O.M."/>
            <person name="Pohl T."/>
            <person name="Merkel B.J."/>
            <person name="Hornburger P."/>
            <person name="Mueller R.-W."/>
            <person name="Bruemmer F."/>
            <person name="Labrenz M."/>
            <person name="Spormann A.M."/>
            <person name="Op den Camp H."/>
            <person name="Overmann J."/>
            <person name="Amann R."/>
            <person name="Jetten M.S.M."/>
            <person name="Mascher T."/>
            <person name="Medema M.H."/>
            <person name="Devos D.P."/>
            <person name="Kaster A.-K."/>
            <person name="Ovreas L."/>
            <person name="Rohde M."/>
            <person name="Galperin M.Y."/>
            <person name="Jogler C."/>
        </authorList>
    </citation>
    <scope>NUCLEOTIDE SEQUENCE [LARGE SCALE GENOMIC DNA]</scope>
    <source>
        <strain evidence="1 2">ETA_A8</strain>
    </source>
</reference>
<dbReference type="EMBL" id="CP036274">
    <property type="protein sequence ID" value="QDU24942.1"/>
    <property type="molecule type" value="Genomic_DNA"/>
</dbReference>
<evidence type="ECO:0008006" key="3">
    <source>
        <dbReference type="Google" id="ProtNLM"/>
    </source>
</evidence>
<gene>
    <name evidence="1" type="ORF">ETAA8_00030</name>
</gene>
<dbReference type="PANTHER" id="PTHR36456:SF1">
    <property type="entry name" value="UPF0232 PROTEIN SCO3875"/>
    <property type="match status" value="1"/>
</dbReference>
<name>A0A517Y486_9BACT</name>
<evidence type="ECO:0000313" key="1">
    <source>
        <dbReference type="EMBL" id="QDU24942.1"/>
    </source>
</evidence>
<organism evidence="1 2">
    <name type="scientific">Anatilimnocola aggregata</name>
    <dbReference type="NCBI Taxonomy" id="2528021"/>
    <lineage>
        <taxon>Bacteria</taxon>
        <taxon>Pseudomonadati</taxon>
        <taxon>Planctomycetota</taxon>
        <taxon>Planctomycetia</taxon>
        <taxon>Pirellulales</taxon>
        <taxon>Pirellulaceae</taxon>
        <taxon>Anatilimnocola</taxon>
    </lineage>
</organism>
<dbReference type="InterPro" id="IPR007922">
    <property type="entry name" value="DciA-like"/>
</dbReference>
<dbReference type="Proteomes" id="UP000315017">
    <property type="component" value="Chromosome"/>
</dbReference>
<evidence type="ECO:0000313" key="2">
    <source>
        <dbReference type="Proteomes" id="UP000315017"/>
    </source>
</evidence>
<sequence>MKKPTEEERYLQDDYKRRRVPVAAAKKMGDVVGQLLVKRGYANVQQAASLDAVWNQAVGERFSSQTKAGQVKRGVLEVFVGNSAILQELTFVKAKLVKSLAQAAATSQMQEKIRDIKFRVGPVK</sequence>
<protein>
    <recommendedName>
        <fullName evidence="3">DUF721 domain-containing protein</fullName>
    </recommendedName>
</protein>
<proteinExistence type="predicted"/>
<dbReference type="PANTHER" id="PTHR36456">
    <property type="entry name" value="UPF0232 PROTEIN SCO3875"/>
    <property type="match status" value="1"/>
</dbReference>
<accession>A0A517Y486</accession>
<dbReference type="OrthoDB" id="288111at2"/>